<evidence type="ECO:0000313" key="2">
    <source>
        <dbReference type="EMBL" id="GGO73911.1"/>
    </source>
</evidence>
<dbReference type="InterPro" id="IPR005186">
    <property type="entry name" value="FlaG"/>
</dbReference>
<dbReference type="AlphaFoldDB" id="A0A918DNG5"/>
<feature type="compositionally biased region" description="Polar residues" evidence="1">
    <location>
        <begin position="29"/>
        <end position="51"/>
    </location>
</feature>
<proteinExistence type="predicted"/>
<reference evidence="2" key="1">
    <citation type="journal article" date="2014" name="Int. J. Syst. Evol. Microbiol.">
        <title>Complete genome sequence of Corynebacterium casei LMG S-19264T (=DSM 44701T), isolated from a smear-ripened cheese.</title>
        <authorList>
            <consortium name="US DOE Joint Genome Institute (JGI-PGF)"/>
            <person name="Walter F."/>
            <person name="Albersmeier A."/>
            <person name="Kalinowski J."/>
            <person name="Ruckert C."/>
        </authorList>
    </citation>
    <scope>NUCLEOTIDE SEQUENCE</scope>
    <source>
        <strain evidence="2">CGMCC 1.7086</strain>
    </source>
</reference>
<dbReference type="InterPro" id="IPR035924">
    <property type="entry name" value="FlaG-like_sf"/>
</dbReference>
<feature type="region of interest" description="Disordered" evidence="1">
    <location>
        <begin position="1"/>
        <end position="51"/>
    </location>
</feature>
<dbReference type="EMBL" id="BMLS01000007">
    <property type="protein sequence ID" value="GGO73911.1"/>
    <property type="molecule type" value="Genomic_DNA"/>
</dbReference>
<protein>
    <recommendedName>
        <fullName evidence="4">Flagellar protein FlaG</fullName>
    </recommendedName>
</protein>
<comment type="caution">
    <text evidence="2">The sequence shown here is derived from an EMBL/GenBank/DDBJ whole genome shotgun (WGS) entry which is preliminary data.</text>
</comment>
<dbReference type="SUPFAM" id="SSF160214">
    <property type="entry name" value="FlaG-like"/>
    <property type="match status" value="1"/>
</dbReference>
<evidence type="ECO:0000256" key="1">
    <source>
        <dbReference type="SAM" id="MobiDB-lite"/>
    </source>
</evidence>
<evidence type="ECO:0008006" key="4">
    <source>
        <dbReference type="Google" id="ProtNLM"/>
    </source>
</evidence>
<dbReference type="Gene3D" id="3.30.160.170">
    <property type="entry name" value="FlaG-like"/>
    <property type="match status" value="1"/>
</dbReference>
<dbReference type="PANTHER" id="PTHR37166:SF1">
    <property type="entry name" value="PROTEIN FLAG"/>
    <property type="match status" value="1"/>
</dbReference>
<dbReference type="Proteomes" id="UP000606935">
    <property type="component" value="Unassembled WGS sequence"/>
</dbReference>
<sequence>MDVDFSQGGQSLARTDALLQSRENILEKQGQNSKEATPSGEQQSKLQSDITQETGVVADIREEEVEQAVEQVKEFIFAHNRQLSFSVDEDSKRSVIRVTDPESGTVIRQIPSEEVLKLAERIRELQSDVGAAVGVLFNKAV</sequence>
<gene>
    <name evidence="2" type="ORF">GCM10010982_35540</name>
</gene>
<dbReference type="PANTHER" id="PTHR37166">
    <property type="entry name" value="PROTEIN FLAG"/>
    <property type="match status" value="1"/>
</dbReference>
<evidence type="ECO:0000313" key="3">
    <source>
        <dbReference type="Proteomes" id="UP000606935"/>
    </source>
</evidence>
<accession>A0A918DNG5</accession>
<dbReference type="RefSeq" id="WP_188698383.1">
    <property type="nucleotide sequence ID" value="NZ_BMLS01000007.1"/>
</dbReference>
<reference evidence="2" key="2">
    <citation type="submission" date="2020-09" db="EMBL/GenBank/DDBJ databases">
        <authorList>
            <person name="Sun Q."/>
            <person name="Zhou Y."/>
        </authorList>
    </citation>
    <scope>NUCLEOTIDE SEQUENCE</scope>
    <source>
        <strain evidence="2">CGMCC 1.7086</strain>
    </source>
</reference>
<dbReference type="Pfam" id="PF03646">
    <property type="entry name" value="FlaG"/>
    <property type="match status" value="1"/>
</dbReference>
<keyword evidence="3" id="KW-1185">Reference proteome</keyword>
<name>A0A918DNG5_9ALTE</name>
<organism evidence="2 3">
    <name type="scientific">Bowmanella pacifica</name>
    <dbReference type="NCBI Taxonomy" id="502051"/>
    <lineage>
        <taxon>Bacteria</taxon>
        <taxon>Pseudomonadati</taxon>
        <taxon>Pseudomonadota</taxon>
        <taxon>Gammaproteobacteria</taxon>
        <taxon>Alteromonadales</taxon>
        <taxon>Alteromonadaceae</taxon>
        <taxon>Bowmanella</taxon>
    </lineage>
</organism>